<dbReference type="AlphaFoldDB" id="A0A839QD95"/>
<evidence type="ECO:0000259" key="3">
    <source>
        <dbReference type="Pfam" id="PF13460"/>
    </source>
</evidence>
<evidence type="ECO:0000313" key="4">
    <source>
        <dbReference type="EMBL" id="MBB2992465.1"/>
    </source>
</evidence>
<dbReference type="Proteomes" id="UP000550501">
    <property type="component" value="Unassembled WGS sequence"/>
</dbReference>
<evidence type="ECO:0000313" key="5">
    <source>
        <dbReference type="Proteomes" id="UP000550501"/>
    </source>
</evidence>
<proteinExistence type="predicted"/>
<keyword evidence="5" id="KW-1185">Reference proteome</keyword>
<dbReference type="InterPro" id="IPR036291">
    <property type="entry name" value="NAD(P)-bd_dom_sf"/>
</dbReference>
<dbReference type="GO" id="GO:0015979">
    <property type="term" value="P:photosynthesis"/>
    <property type="evidence" value="ECO:0007669"/>
    <property type="project" value="UniProtKB-KW"/>
</dbReference>
<name>A0A839QD95_MYCIR</name>
<dbReference type="PANTHER" id="PTHR47128">
    <property type="match status" value="1"/>
</dbReference>
<evidence type="ECO:0000256" key="2">
    <source>
        <dbReference type="ARBA" id="ARBA00023276"/>
    </source>
</evidence>
<dbReference type="GO" id="GO:0009523">
    <property type="term" value="C:photosystem II"/>
    <property type="evidence" value="ECO:0007669"/>
    <property type="project" value="UniProtKB-KW"/>
</dbReference>
<dbReference type="RefSeq" id="WP_183471211.1">
    <property type="nucleotide sequence ID" value="NZ_JACHVU010000010.1"/>
</dbReference>
<dbReference type="InterPro" id="IPR044256">
    <property type="entry name" value="HCF244-like"/>
</dbReference>
<evidence type="ECO:0000256" key="1">
    <source>
        <dbReference type="ARBA" id="ARBA00022531"/>
    </source>
</evidence>
<dbReference type="EMBL" id="JACHVU010000010">
    <property type="protein sequence ID" value="MBB2992465.1"/>
    <property type="molecule type" value="Genomic_DNA"/>
</dbReference>
<dbReference type="Gene3D" id="3.40.50.720">
    <property type="entry name" value="NAD(P)-binding Rossmann-like Domain"/>
    <property type="match status" value="1"/>
</dbReference>
<dbReference type="Pfam" id="PF13460">
    <property type="entry name" value="NAD_binding_10"/>
    <property type="match status" value="1"/>
</dbReference>
<comment type="caution">
    <text evidence="4">The sequence shown here is derived from an EMBL/GenBank/DDBJ whole genome shotgun (WGS) entry which is preliminary data.</text>
</comment>
<protein>
    <submittedName>
        <fullName evidence="4">Uncharacterized protein YbjT (DUF2867 family)</fullName>
    </submittedName>
</protein>
<keyword evidence="1" id="KW-0602">Photosynthesis</keyword>
<sequence>MNVLVTGGTGVLGREVVRQIANRGHRVRSLSRTATSLSYADVVAGDLGTGDGLVAALHGIDSIVHTASDPKRHQEVDVDGTARLLTAAAHAGVRHLVYISIVGADLIPWPYYRAKVAVEEMIEAAGIPYTLLRATQFHEFTEKTLSPMARLAIAPRGWRMQPVDVGLVAARLTDAVDNGPAGRLPDLAGPEAITWADAVRALRVASGRGSRVLNVPIPGGFSAAWRNGAALAPSAGGRTFAEYLAQRVNAPSR</sequence>
<dbReference type="InterPro" id="IPR016040">
    <property type="entry name" value="NAD(P)-bd_dom"/>
</dbReference>
<organism evidence="4 5">
    <name type="scientific">Mycolicibacterium iranicum</name>
    <name type="common">Mycobacterium iranicum</name>
    <dbReference type="NCBI Taxonomy" id="912594"/>
    <lineage>
        <taxon>Bacteria</taxon>
        <taxon>Bacillati</taxon>
        <taxon>Actinomycetota</taxon>
        <taxon>Actinomycetes</taxon>
        <taxon>Mycobacteriales</taxon>
        <taxon>Mycobacteriaceae</taxon>
        <taxon>Mycolicibacterium</taxon>
    </lineage>
</organism>
<gene>
    <name evidence="4" type="ORF">FHR72_003966</name>
</gene>
<dbReference type="PANTHER" id="PTHR47128:SF2">
    <property type="entry name" value="PROTEIN HIGH CHLOROPHYLL FLUORESCENCE PHENOTYPE 244, CHLOROPLASTIC"/>
    <property type="match status" value="1"/>
</dbReference>
<feature type="domain" description="NAD(P)-binding" evidence="3">
    <location>
        <begin position="7"/>
        <end position="141"/>
    </location>
</feature>
<accession>A0A839QD95</accession>
<reference evidence="4 5" key="1">
    <citation type="submission" date="2020-08" db="EMBL/GenBank/DDBJ databases">
        <title>The Agave Microbiome: Exploring the role of microbial communities in plant adaptations to desert environments.</title>
        <authorList>
            <person name="Partida-Martinez L.P."/>
        </authorList>
    </citation>
    <scope>NUCLEOTIDE SEQUENCE [LARGE SCALE GENOMIC DNA]</scope>
    <source>
        <strain evidence="4 5">AT2.18</strain>
    </source>
</reference>
<keyword evidence="2" id="KW-0604">Photosystem II</keyword>
<dbReference type="SUPFAM" id="SSF51735">
    <property type="entry name" value="NAD(P)-binding Rossmann-fold domains"/>
    <property type="match status" value="1"/>
</dbReference>